<dbReference type="EnsemblPlants" id="PNT70341">
    <property type="protein sequence ID" value="PNT70341"/>
    <property type="gene ID" value="BRADI_2g10567v3"/>
</dbReference>
<name>A0A2K2D7T3_BRADI</name>
<gene>
    <name evidence="2" type="ORF">BRADI_2g10567v3</name>
</gene>
<dbReference type="Proteomes" id="UP000008810">
    <property type="component" value="Chromosome 2"/>
</dbReference>
<protein>
    <submittedName>
        <fullName evidence="2 3">Uncharacterized protein</fullName>
    </submittedName>
</protein>
<evidence type="ECO:0000313" key="2">
    <source>
        <dbReference type="EMBL" id="PNT70341.1"/>
    </source>
</evidence>
<evidence type="ECO:0000256" key="1">
    <source>
        <dbReference type="SAM" id="MobiDB-lite"/>
    </source>
</evidence>
<keyword evidence="4" id="KW-1185">Reference proteome</keyword>
<dbReference type="Gramene" id="PNT70341">
    <property type="protein sequence ID" value="PNT70341"/>
    <property type="gene ID" value="BRADI_2g10567v3"/>
</dbReference>
<organism evidence="2">
    <name type="scientific">Brachypodium distachyon</name>
    <name type="common">Purple false brome</name>
    <name type="synonym">Trachynia distachya</name>
    <dbReference type="NCBI Taxonomy" id="15368"/>
    <lineage>
        <taxon>Eukaryota</taxon>
        <taxon>Viridiplantae</taxon>
        <taxon>Streptophyta</taxon>
        <taxon>Embryophyta</taxon>
        <taxon>Tracheophyta</taxon>
        <taxon>Spermatophyta</taxon>
        <taxon>Magnoliopsida</taxon>
        <taxon>Liliopsida</taxon>
        <taxon>Poales</taxon>
        <taxon>Poaceae</taxon>
        <taxon>BOP clade</taxon>
        <taxon>Pooideae</taxon>
        <taxon>Stipodae</taxon>
        <taxon>Brachypodieae</taxon>
        <taxon>Brachypodium</taxon>
    </lineage>
</organism>
<dbReference type="EMBL" id="CM000881">
    <property type="protein sequence ID" value="PNT70341.1"/>
    <property type="molecule type" value="Genomic_DNA"/>
</dbReference>
<evidence type="ECO:0000313" key="3">
    <source>
        <dbReference type="EnsemblPlants" id="PNT70341"/>
    </source>
</evidence>
<sequence length="391" mass="41653">MRVQEEGGALWEVALHRLPSIETVAVVAKTDEACLPLRLTVFRGGRQGARGGRPRGSEERGGSGERGGEPAGGGRGGNGGVVGLAEVAAAFGRGEARDGGRVQPRRGFGIGGRVAQESPPLRLLFVGALGGALTRKFSGSSSPRCGTAACSESGVDVHFGFGRTRRRWPHGGNAARRAREEECALLRKSKRSRGRHHCRPAAPYPSCRPTAPYPLTHVGPPLPAPLADVRRGCRSLPFLPTLARPAHCKAPLPSSHRAAHAPAPAALPWRAHALAPTAPPWRASAPAHQPRRAAPHCRADESRPRRRALPAPEGIRAGDPACPAAPCGGGVAEEGLEDESSRGRNGTGWWLASALLRQWPPDPSRRDFVPVFRYFSCRSFVFYFPLVSLCR</sequence>
<feature type="compositionally biased region" description="Gly residues" evidence="1">
    <location>
        <begin position="69"/>
        <end position="79"/>
    </location>
</feature>
<dbReference type="InParanoid" id="A0A2K2D7T3"/>
<accession>A0A2K2D7T3</accession>
<reference evidence="2 3" key="1">
    <citation type="journal article" date="2010" name="Nature">
        <title>Genome sequencing and analysis of the model grass Brachypodium distachyon.</title>
        <authorList>
            <consortium name="International Brachypodium Initiative"/>
        </authorList>
    </citation>
    <scope>NUCLEOTIDE SEQUENCE [LARGE SCALE GENOMIC DNA]</scope>
    <source>
        <strain evidence="2 3">Bd21</strain>
    </source>
</reference>
<reference evidence="2" key="2">
    <citation type="submission" date="2017-06" db="EMBL/GenBank/DDBJ databases">
        <title>WGS assembly of Brachypodium distachyon.</title>
        <authorList>
            <consortium name="The International Brachypodium Initiative"/>
            <person name="Lucas S."/>
            <person name="Harmon-Smith M."/>
            <person name="Lail K."/>
            <person name="Tice H."/>
            <person name="Grimwood J."/>
            <person name="Bruce D."/>
            <person name="Barry K."/>
            <person name="Shu S."/>
            <person name="Lindquist E."/>
            <person name="Wang M."/>
            <person name="Pitluck S."/>
            <person name="Vogel J.P."/>
            <person name="Garvin D.F."/>
            <person name="Mockler T.C."/>
            <person name="Schmutz J."/>
            <person name="Rokhsar D."/>
            <person name="Bevan M.W."/>
        </authorList>
    </citation>
    <scope>NUCLEOTIDE SEQUENCE</scope>
    <source>
        <strain evidence="2">Bd21</strain>
    </source>
</reference>
<feature type="compositionally biased region" description="Low complexity" evidence="1">
    <location>
        <begin position="279"/>
        <end position="288"/>
    </location>
</feature>
<feature type="region of interest" description="Disordered" evidence="1">
    <location>
        <begin position="45"/>
        <end position="79"/>
    </location>
</feature>
<feature type="compositionally biased region" description="Basic and acidic residues" evidence="1">
    <location>
        <begin position="55"/>
        <end position="68"/>
    </location>
</feature>
<dbReference type="AlphaFoldDB" id="A0A2K2D7T3"/>
<evidence type="ECO:0000313" key="4">
    <source>
        <dbReference type="Proteomes" id="UP000008810"/>
    </source>
</evidence>
<proteinExistence type="predicted"/>
<reference evidence="3" key="3">
    <citation type="submission" date="2018-08" db="UniProtKB">
        <authorList>
            <consortium name="EnsemblPlants"/>
        </authorList>
    </citation>
    <scope>IDENTIFICATION</scope>
    <source>
        <strain evidence="3">cv. Bd21</strain>
    </source>
</reference>
<feature type="region of interest" description="Disordered" evidence="1">
    <location>
        <begin position="279"/>
        <end position="315"/>
    </location>
</feature>